<organism evidence="1 2">
    <name type="scientific">Dreissena polymorpha</name>
    <name type="common">Zebra mussel</name>
    <name type="synonym">Mytilus polymorpha</name>
    <dbReference type="NCBI Taxonomy" id="45954"/>
    <lineage>
        <taxon>Eukaryota</taxon>
        <taxon>Metazoa</taxon>
        <taxon>Spiralia</taxon>
        <taxon>Lophotrochozoa</taxon>
        <taxon>Mollusca</taxon>
        <taxon>Bivalvia</taxon>
        <taxon>Autobranchia</taxon>
        <taxon>Heteroconchia</taxon>
        <taxon>Euheterodonta</taxon>
        <taxon>Imparidentia</taxon>
        <taxon>Neoheterodontei</taxon>
        <taxon>Myida</taxon>
        <taxon>Dreissenoidea</taxon>
        <taxon>Dreissenidae</taxon>
        <taxon>Dreissena</taxon>
    </lineage>
</organism>
<dbReference type="AlphaFoldDB" id="A0A9D4F3D7"/>
<dbReference type="EMBL" id="JAIWYP010000008">
    <property type="protein sequence ID" value="KAH3791048.1"/>
    <property type="molecule type" value="Genomic_DNA"/>
</dbReference>
<dbReference type="Proteomes" id="UP000828390">
    <property type="component" value="Unassembled WGS sequence"/>
</dbReference>
<evidence type="ECO:0000313" key="1">
    <source>
        <dbReference type="EMBL" id="KAH3791048.1"/>
    </source>
</evidence>
<comment type="caution">
    <text evidence="1">The sequence shown here is derived from an EMBL/GenBank/DDBJ whole genome shotgun (WGS) entry which is preliminary data.</text>
</comment>
<accession>A0A9D4F3D7</accession>
<gene>
    <name evidence="1" type="ORF">DPMN_169259</name>
</gene>
<proteinExistence type="predicted"/>
<reference evidence="1" key="1">
    <citation type="journal article" date="2019" name="bioRxiv">
        <title>The Genome of the Zebra Mussel, Dreissena polymorpha: A Resource for Invasive Species Research.</title>
        <authorList>
            <person name="McCartney M.A."/>
            <person name="Auch B."/>
            <person name="Kono T."/>
            <person name="Mallez S."/>
            <person name="Zhang Y."/>
            <person name="Obille A."/>
            <person name="Becker A."/>
            <person name="Abrahante J.E."/>
            <person name="Garbe J."/>
            <person name="Badalamenti J.P."/>
            <person name="Herman A."/>
            <person name="Mangelson H."/>
            <person name="Liachko I."/>
            <person name="Sullivan S."/>
            <person name="Sone E.D."/>
            <person name="Koren S."/>
            <person name="Silverstein K.A.T."/>
            <person name="Beckman K.B."/>
            <person name="Gohl D.M."/>
        </authorList>
    </citation>
    <scope>NUCLEOTIDE SEQUENCE</scope>
    <source>
        <strain evidence="1">Duluth1</strain>
        <tissue evidence="1">Whole animal</tissue>
    </source>
</reference>
<evidence type="ECO:0000313" key="2">
    <source>
        <dbReference type="Proteomes" id="UP000828390"/>
    </source>
</evidence>
<reference evidence="1" key="2">
    <citation type="submission" date="2020-11" db="EMBL/GenBank/DDBJ databases">
        <authorList>
            <person name="McCartney M.A."/>
            <person name="Auch B."/>
            <person name="Kono T."/>
            <person name="Mallez S."/>
            <person name="Becker A."/>
            <person name="Gohl D.M."/>
            <person name="Silverstein K.A.T."/>
            <person name="Koren S."/>
            <person name="Bechman K.B."/>
            <person name="Herman A."/>
            <person name="Abrahante J.E."/>
            <person name="Garbe J."/>
        </authorList>
    </citation>
    <scope>NUCLEOTIDE SEQUENCE</scope>
    <source>
        <strain evidence="1">Duluth1</strain>
        <tissue evidence="1">Whole animal</tissue>
    </source>
</reference>
<sequence>MELNVRCSKTELQKQIDWTLAAVRLDIPFNLKWDQTIAARLLDISCNLIFGEVSTNIGCKFDQTLAARSLDISFSETIINCKRGEISGKFKPTLASMGRKKSEKGLGK</sequence>
<name>A0A9D4F3D7_DREPO</name>
<protein>
    <submittedName>
        <fullName evidence="1">Uncharacterized protein</fullName>
    </submittedName>
</protein>
<keyword evidence="2" id="KW-1185">Reference proteome</keyword>